<evidence type="ECO:0000256" key="2">
    <source>
        <dbReference type="ARBA" id="ARBA00022729"/>
    </source>
</evidence>
<accession>A0A1Q3FRT1</accession>
<reference evidence="4" key="1">
    <citation type="submission" date="2017-01" db="EMBL/GenBank/DDBJ databases">
        <title>A deep insight into the sialotranscriptome of adult male and female Cluex tarsalis mosquitoes.</title>
        <authorList>
            <person name="Ribeiro J.M."/>
            <person name="Moreira F."/>
            <person name="Bernard K.A."/>
            <person name="Calvo E."/>
        </authorList>
    </citation>
    <scope>NUCLEOTIDE SEQUENCE</scope>
    <source>
        <strain evidence="4">Kern County</strain>
        <tissue evidence="4">Salivary glands</tissue>
    </source>
</reference>
<proteinExistence type="predicted"/>
<evidence type="ECO:0000313" key="4">
    <source>
        <dbReference type="EMBL" id="JAV30192.1"/>
    </source>
</evidence>
<sequence>MAKLQFIVLIVFFACLMAISPSTQDQCSNRMGRVLRALCNDEAGNVSGAIAACCPQSCSATTLKTYCN</sequence>
<dbReference type="AlphaFoldDB" id="A0A1Q3FRT1"/>
<dbReference type="SUPFAM" id="SSF56994">
    <property type="entry name" value="Insulin-like"/>
    <property type="match status" value="1"/>
</dbReference>
<keyword evidence="2 3" id="KW-0732">Signal</keyword>
<feature type="chain" id="PRO_5012139907" evidence="3">
    <location>
        <begin position="19"/>
        <end position="68"/>
    </location>
</feature>
<dbReference type="Gene3D" id="1.10.100.10">
    <property type="entry name" value="Insulin-like"/>
    <property type="match status" value="1"/>
</dbReference>
<dbReference type="EMBL" id="GFDL01004853">
    <property type="protein sequence ID" value="JAV30192.1"/>
    <property type="molecule type" value="Transcribed_RNA"/>
</dbReference>
<dbReference type="InterPro" id="IPR036438">
    <property type="entry name" value="Insulin-like_sf"/>
</dbReference>
<protein>
    <submittedName>
        <fullName evidence="4">Putative secreted protein</fullName>
    </submittedName>
</protein>
<feature type="signal peptide" evidence="3">
    <location>
        <begin position="1"/>
        <end position="18"/>
    </location>
</feature>
<evidence type="ECO:0000256" key="3">
    <source>
        <dbReference type="SAM" id="SignalP"/>
    </source>
</evidence>
<dbReference type="GO" id="GO:0005576">
    <property type="term" value="C:extracellular region"/>
    <property type="evidence" value="ECO:0007669"/>
    <property type="project" value="UniProtKB-ARBA"/>
</dbReference>
<evidence type="ECO:0000256" key="1">
    <source>
        <dbReference type="ARBA" id="ARBA00022685"/>
    </source>
</evidence>
<name>A0A1Q3FRT1_CULTA</name>
<dbReference type="PROSITE" id="PS51257">
    <property type="entry name" value="PROKAR_LIPOPROTEIN"/>
    <property type="match status" value="1"/>
</dbReference>
<keyword evidence="1" id="KW-0165">Cleavage on pair of basic residues</keyword>
<organism evidence="4">
    <name type="scientific">Culex tarsalis</name>
    <name type="common">Encephalitis mosquito</name>
    <dbReference type="NCBI Taxonomy" id="7177"/>
    <lineage>
        <taxon>Eukaryota</taxon>
        <taxon>Metazoa</taxon>
        <taxon>Ecdysozoa</taxon>
        <taxon>Arthropoda</taxon>
        <taxon>Hexapoda</taxon>
        <taxon>Insecta</taxon>
        <taxon>Pterygota</taxon>
        <taxon>Neoptera</taxon>
        <taxon>Endopterygota</taxon>
        <taxon>Diptera</taxon>
        <taxon>Nematocera</taxon>
        <taxon>Culicoidea</taxon>
        <taxon>Culicidae</taxon>
        <taxon>Culicinae</taxon>
        <taxon>Culicini</taxon>
        <taxon>Culex</taxon>
        <taxon>Culex</taxon>
    </lineage>
</organism>